<dbReference type="GO" id="GO:0005634">
    <property type="term" value="C:nucleus"/>
    <property type="evidence" value="ECO:0007669"/>
    <property type="project" value="UniProtKB-SubCell"/>
</dbReference>
<evidence type="ECO:0000256" key="1">
    <source>
        <dbReference type="ARBA" id="ARBA00004123"/>
    </source>
</evidence>
<dbReference type="GO" id="GO:0003714">
    <property type="term" value="F:transcription corepressor activity"/>
    <property type="evidence" value="ECO:0007669"/>
    <property type="project" value="InterPro"/>
</dbReference>
<evidence type="ECO:0000256" key="12">
    <source>
        <dbReference type="ARBA" id="ARBA00023242"/>
    </source>
</evidence>
<dbReference type="AlphaFoldDB" id="A0A9Q9YZZ6"/>
<evidence type="ECO:0000259" key="17">
    <source>
        <dbReference type="Pfam" id="PF02826"/>
    </source>
</evidence>
<evidence type="ECO:0000256" key="11">
    <source>
        <dbReference type="ARBA" id="ARBA00023163"/>
    </source>
</evidence>
<evidence type="ECO:0000256" key="15">
    <source>
        <dbReference type="SAM" id="MobiDB-lite"/>
    </source>
</evidence>
<feature type="compositionally biased region" description="Basic and acidic residues" evidence="15">
    <location>
        <begin position="699"/>
        <end position="710"/>
    </location>
</feature>
<dbReference type="Pfam" id="PF00389">
    <property type="entry name" value="2-Hacid_dh"/>
    <property type="match status" value="1"/>
</dbReference>
<dbReference type="GO" id="GO:0003713">
    <property type="term" value="F:transcription coactivator activity"/>
    <property type="evidence" value="ECO:0007669"/>
    <property type="project" value="TreeGrafter"/>
</dbReference>
<keyword evidence="11" id="KW-0804">Transcription</keyword>
<evidence type="ECO:0000256" key="6">
    <source>
        <dbReference type="ARBA" id="ARBA00022782"/>
    </source>
</evidence>
<dbReference type="CDD" id="cd05299">
    <property type="entry name" value="CtBP_dh"/>
    <property type="match status" value="1"/>
</dbReference>
<dbReference type="GO" id="GO:0016616">
    <property type="term" value="F:oxidoreductase activity, acting on the CH-OH group of donors, NAD or NADP as acceptor"/>
    <property type="evidence" value="ECO:0007669"/>
    <property type="project" value="InterPro"/>
</dbReference>
<dbReference type="SMR" id="A0A9Q9YZZ6"/>
<accession>A0A9Q9YZZ6</accession>
<dbReference type="InterPro" id="IPR006139">
    <property type="entry name" value="D-isomer_2_OHA_DH_cat_dom"/>
</dbReference>
<dbReference type="GO" id="GO:0045202">
    <property type="term" value="C:synapse"/>
    <property type="evidence" value="ECO:0007669"/>
    <property type="project" value="UniProtKB-SubCell"/>
</dbReference>
<dbReference type="Proteomes" id="UP001155660">
    <property type="component" value="Chromosome A17"/>
</dbReference>
<evidence type="ECO:0000256" key="8">
    <source>
        <dbReference type="ARBA" id="ARBA00023015"/>
    </source>
</evidence>
<dbReference type="InterPro" id="IPR006140">
    <property type="entry name" value="D-isomer_DH_NAD-bd"/>
</dbReference>
<feature type="region of interest" description="Disordered" evidence="15">
    <location>
        <begin position="164"/>
        <end position="222"/>
    </location>
</feature>
<keyword evidence="4" id="KW-0678">Repressor</keyword>
<feature type="domain" description="D-isomer specific 2-hydroxyacid dehydrogenase NAD-binding" evidence="17">
    <location>
        <begin position="407"/>
        <end position="589"/>
    </location>
</feature>
<comment type="subcellular location">
    <subcellularLocation>
        <location evidence="1">Nucleus</location>
    </subcellularLocation>
    <subcellularLocation>
        <location evidence="13">Synapse</location>
    </subcellularLocation>
</comment>
<dbReference type="GO" id="GO:0006357">
    <property type="term" value="P:regulation of transcription by RNA polymerase II"/>
    <property type="evidence" value="ECO:0007669"/>
    <property type="project" value="TreeGrafter"/>
</dbReference>
<dbReference type="GO" id="GO:0051287">
    <property type="term" value="F:NAD binding"/>
    <property type="evidence" value="ECO:0007669"/>
    <property type="project" value="InterPro"/>
</dbReference>
<evidence type="ECO:0000256" key="10">
    <source>
        <dbReference type="ARBA" id="ARBA00023027"/>
    </source>
</evidence>
<dbReference type="GeneID" id="109053093"/>
<evidence type="ECO:0000256" key="13">
    <source>
        <dbReference type="ARBA" id="ARBA00034103"/>
    </source>
</evidence>
<keyword evidence="3" id="KW-0488">Methylation</keyword>
<comment type="similarity">
    <text evidence="2">Belongs to the D-isomer specific 2-hydroxyacid dehydrogenase family.</text>
</comment>
<evidence type="ECO:0000256" key="7">
    <source>
        <dbReference type="ARBA" id="ARBA00023002"/>
    </source>
</evidence>
<keyword evidence="9" id="KW-0770">Synapse</keyword>
<keyword evidence="7" id="KW-0560">Oxidoreductase</keyword>
<keyword evidence="6" id="KW-0221">Differentiation</keyword>
<feature type="domain" description="D-isomer specific 2-hydroxyacid dehydrogenase catalytic" evidence="16">
    <location>
        <begin position="310"/>
        <end position="624"/>
    </location>
</feature>
<keyword evidence="5" id="KW-0597">Phosphoprotein</keyword>
<reference evidence="18" key="1">
    <citation type="submission" date="2025-08" db="UniProtKB">
        <authorList>
            <consortium name="RefSeq"/>
        </authorList>
    </citation>
    <scope>IDENTIFICATION</scope>
    <source>
        <tissue evidence="18">Muscle</tissue>
    </source>
</reference>
<name>A0A9Q9YZZ6_CYPCA</name>
<keyword evidence="8" id="KW-0805">Transcription regulation</keyword>
<gene>
    <name evidence="18" type="primary">LOC109053093</name>
</gene>
<feature type="compositionally biased region" description="Polar residues" evidence="15">
    <location>
        <begin position="687"/>
        <end position="698"/>
    </location>
</feature>
<evidence type="ECO:0000256" key="5">
    <source>
        <dbReference type="ARBA" id="ARBA00022553"/>
    </source>
</evidence>
<dbReference type="RefSeq" id="XP_042629506.1">
    <property type="nucleotide sequence ID" value="XM_042773572.1"/>
</dbReference>
<feature type="compositionally biased region" description="Gly residues" evidence="15">
    <location>
        <begin position="663"/>
        <end position="677"/>
    </location>
</feature>
<dbReference type="InterPro" id="IPR029753">
    <property type="entry name" value="D-isomer_DH_CS"/>
</dbReference>
<dbReference type="FunFam" id="3.40.50.720:FF:001383">
    <property type="entry name" value="C-terminal-binding protein 2"/>
    <property type="match status" value="1"/>
</dbReference>
<evidence type="ECO:0000313" key="18">
    <source>
        <dbReference type="RefSeq" id="XP_042629506.1"/>
    </source>
</evidence>
<dbReference type="InterPro" id="IPR043322">
    <property type="entry name" value="CtBP"/>
</dbReference>
<sequence length="710" mass="77922">MLISSKQLPIGRSQSWDTLGVNEGHWERSDGVYEQQARMAGRRNSLRYGADAGGGWYEPPPGVRHPDLDLKREQDSYQESLYNQGYLDPPDPRNVRKNSVPELNSHYDRPPMAPRGSLAHHNYYQQDSGMPPRPTEGFYHGEQPHSLNRSSSHYGMMAGPRQLWEQSSGGRPCSAAATPGIPPPPPPTAHDMGRIYREASLPGPPPATPSTKMMQDGQRIPSRAPSPAHYIMEPNSPRYGAEPPASFTSHSVYSDVNRRSIDPHQPAATCLVVEPVAQGMDGTARGIRPQIMNGPMHPRPLVALLDGRDCTVEMPILKDLATVAFCDAQSTQEIHEKVLNEAVGAMMYHTITLTREDLEKFKALRIIIRIGSGYDNIDIKAAGEMGIAVCNIPSAAVEETADSTLCHILNLYRRNTWLYQAMREGTRVQSVEQIREVASGAARIRGETLGLIGFGRSGQAVAVRAKAFGFNVIFYDPYLQDGLERSLGVQRVYTLQDLLYQSDCVSLHCNLNEHNHHLINDFTIKQMRQGAFLVNTARGGLVDEKALAQALKEGRIRGAALDVHESEPFSFSQGPLKDAPNLICTPHTAWYSEQASLEMREAAATEIRRAITGRIPDSLRNCVNKEFFVTTAPWGVMEQQVHPELNGGAYRFPPGAVGGSPGGMGGQIEGMMPGGVPGAHPLPPGTQPSLAPSPTQLLKHNDHREHLAKS</sequence>
<evidence type="ECO:0000256" key="14">
    <source>
        <dbReference type="ARBA" id="ARBA00073925"/>
    </source>
</evidence>
<dbReference type="InterPro" id="IPR051638">
    <property type="entry name" value="CTBP_dehydrogenase"/>
</dbReference>
<keyword evidence="10" id="KW-0520">NAD</keyword>
<dbReference type="GO" id="GO:0140297">
    <property type="term" value="F:DNA-binding transcription factor binding"/>
    <property type="evidence" value="ECO:0007669"/>
    <property type="project" value="TreeGrafter"/>
</dbReference>
<dbReference type="PANTHER" id="PTHR46029">
    <property type="entry name" value="C-TERMINAL-BINDING PROTEIN"/>
    <property type="match status" value="1"/>
</dbReference>
<organism evidence="18">
    <name type="scientific">Cyprinus carpio</name>
    <name type="common">Common carp</name>
    <dbReference type="NCBI Taxonomy" id="7962"/>
    <lineage>
        <taxon>Eukaryota</taxon>
        <taxon>Metazoa</taxon>
        <taxon>Chordata</taxon>
        <taxon>Craniata</taxon>
        <taxon>Vertebrata</taxon>
        <taxon>Euteleostomi</taxon>
        <taxon>Actinopterygii</taxon>
        <taxon>Neopterygii</taxon>
        <taxon>Teleostei</taxon>
        <taxon>Ostariophysi</taxon>
        <taxon>Cypriniformes</taxon>
        <taxon>Cyprinidae</taxon>
        <taxon>Cyprininae</taxon>
        <taxon>Cyprinus</taxon>
    </lineage>
</organism>
<dbReference type="GO" id="GO:0001221">
    <property type="term" value="F:transcription coregulator binding"/>
    <property type="evidence" value="ECO:0007669"/>
    <property type="project" value="TreeGrafter"/>
</dbReference>
<evidence type="ECO:0000259" key="16">
    <source>
        <dbReference type="Pfam" id="PF00389"/>
    </source>
</evidence>
<dbReference type="GO" id="GO:0030154">
    <property type="term" value="P:cell differentiation"/>
    <property type="evidence" value="ECO:0007669"/>
    <property type="project" value="UniProtKB-KW"/>
</dbReference>
<protein>
    <recommendedName>
        <fullName evidence="14">C-terminal-binding protein 2</fullName>
    </recommendedName>
</protein>
<dbReference type="PANTHER" id="PTHR46029:SF3">
    <property type="entry name" value="C-TERMINAL-BINDING PROTEIN 2"/>
    <property type="match status" value="1"/>
</dbReference>
<evidence type="ECO:0000256" key="2">
    <source>
        <dbReference type="ARBA" id="ARBA00005854"/>
    </source>
</evidence>
<feature type="region of interest" description="Disordered" evidence="15">
    <location>
        <begin position="663"/>
        <end position="710"/>
    </location>
</feature>
<evidence type="ECO:0000256" key="4">
    <source>
        <dbReference type="ARBA" id="ARBA00022491"/>
    </source>
</evidence>
<dbReference type="Pfam" id="PF02826">
    <property type="entry name" value="2-Hacid_dh_C"/>
    <property type="match status" value="1"/>
</dbReference>
<evidence type="ECO:0000256" key="9">
    <source>
        <dbReference type="ARBA" id="ARBA00023018"/>
    </source>
</evidence>
<evidence type="ECO:0000256" key="3">
    <source>
        <dbReference type="ARBA" id="ARBA00022481"/>
    </source>
</evidence>
<proteinExistence type="inferred from homology"/>
<keyword evidence="12" id="KW-0539">Nucleus</keyword>
<dbReference type="PROSITE" id="PS00671">
    <property type="entry name" value="D_2_HYDROXYACID_DH_3"/>
    <property type="match status" value="1"/>
</dbReference>